<evidence type="ECO:0000259" key="14">
    <source>
        <dbReference type="PROSITE" id="PS50109"/>
    </source>
</evidence>
<keyword evidence="4" id="KW-0597">Phosphoprotein</keyword>
<dbReference type="Pfam" id="PF08448">
    <property type="entry name" value="PAS_4"/>
    <property type="match status" value="1"/>
</dbReference>
<dbReference type="InterPro" id="IPR000014">
    <property type="entry name" value="PAS"/>
</dbReference>
<organism evidence="17 18">
    <name type="scientific">Roseivivax halotolerans</name>
    <dbReference type="NCBI Taxonomy" id="93684"/>
    <lineage>
        <taxon>Bacteria</taxon>
        <taxon>Pseudomonadati</taxon>
        <taxon>Pseudomonadota</taxon>
        <taxon>Alphaproteobacteria</taxon>
        <taxon>Rhodobacterales</taxon>
        <taxon>Roseobacteraceae</taxon>
        <taxon>Roseivivax</taxon>
    </lineage>
</organism>
<dbReference type="InterPro" id="IPR050351">
    <property type="entry name" value="BphY/WalK/GraS-like"/>
</dbReference>
<comment type="subcellular location">
    <subcellularLocation>
        <location evidence="2">Membrane</location>
        <topology evidence="2">Multi-pass membrane protein</topology>
    </subcellularLocation>
</comment>
<dbReference type="InterPro" id="IPR035965">
    <property type="entry name" value="PAS-like_dom_sf"/>
</dbReference>
<dbReference type="GO" id="GO:0000155">
    <property type="term" value="F:phosphorelay sensor kinase activity"/>
    <property type="evidence" value="ECO:0007669"/>
    <property type="project" value="InterPro"/>
</dbReference>
<evidence type="ECO:0000256" key="8">
    <source>
        <dbReference type="ARBA" id="ARBA00022777"/>
    </source>
</evidence>
<dbReference type="GO" id="GO:0007234">
    <property type="term" value="P:osmosensory signaling via phosphorelay pathway"/>
    <property type="evidence" value="ECO:0007669"/>
    <property type="project" value="TreeGrafter"/>
</dbReference>
<keyword evidence="8" id="KW-0418">Kinase</keyword>
<evidence type="ECO:0000256" key="1">
    <source>
        <dbReference type="ARBA" id="ARBA00000085"/>
    </source>
</evidence>
<dbReference type="PANTHER" id="PTHR42878:SF7">
    <property type="entry name" value="SENSOR HISTIDINE KINASE GLRK"/>
    <property type="match status" value="1"/>
</dbReference>
<evidence type="ECO:0000256" key="9">
    <source>
        <dbReference type="ARBA" id="ARBA00022840"/>
    </source>
</evidence>
<dbReference type="SUPFAM" id="SSF47384">
    <property type="entry name" value="Homodimeric domain of signal transducing histidine kinase"/>
    <property type="match status" value="1"/>
</dbReference>
<dbReference type="InterPro" id="IPR003594">
    <property type="entry name" value="HATPase_dom"/>
</dbReference>
<dbReference type="Pfam" id="PF13426">
    <property type="entry name" value="PAS_9"/>
    <property type="match status" value="1"/>
</dbReference>
<keyword evidence="10 13" id="KW-1133">Transmembrane helix</keyword>
<name>A0A1I5ZUX8_9RHOB</name>
<dbReference type="STRING" id="93684.SAMN05421853_11284"/>
<evidence type="ECO:0000313" key="18">
    <source>
        <dbReference type="Proteomes" id="UP000243106"/>
    </source>
</evidence>
<dbReference type="CDD" id="cd00130">
    <property type="entry name" value="PAS"/>
    <property type="match status" value="2"/>
</dbReference>
<feature type="domain" description="PAS" evidence="15">
    <location>
        <begin position="203"/>
        <end position="274"/>
    </location>
</feature>
<dbReference type="GO" id="GO:0030295">
    <property type="term" value="F:protein kinase activator activity"/>
    <property type="evidence" value="ECO:0007669"/>
    <property type="project" value="TreeGrafter"/>
</dbReference>
<evidence type="ECO:0000256" key="5">
    <source>
        <dbReference type="ARBA" id="ARBA00022679"/>
    </source>
</evidence>
<dbReference type="Proteomes" id="UP000243106">
    <property type="component" value="Unassembled WGS sequence"/>
</dbReference>
<dbReference type="PROSITE" id="PS50109">
    <property type="entry name" value="HIS_KIN"/>
    <property type="match status" value="1"/>
</dbReference>
<gene>
    <name evidence="17" type="ORF">SAMN05421853_11284</name>
</gene>
<dbReference type="RefSeq" id="WP_093014251.1">
    <property type="nucleotide sequence ID" value="NZ_FOXV01000012.1"/>
</dbReference>
<dbReference type="NCBIfam" id="TIGR00229">
    <property type="entry name" value="sensory_box"/>
    <property type="match status" value="2"/>
</dbReference>
<dbReference type="CDD" id="cd00082">
    <property type="entry name" value="HisKA"/>
    <property type="match status" value="1"/>
</dbReference>
<evidence type="ECO:0000256" key="2">
    <source>
        <dbReference type="ARBA" id="ARBA00004141"/>
    </source>
</evidence>
<dbReference type="InterPro" id="IPR005467">
    <property type="entry name" value="His_kinase_dom"/>
</dbReference>
<dbReference type="Pfam" id="PF00512">
    <property type="entry name" value="HisKA"/>
    <property type="match status" value="1"/>
</dbReference>
<dbReference type="PROSITE" id="PS50113">
    <property type="entry name" value="PAC"/>
    <property type="match status" value="1"/>
</dbReference>
<dbReference type="InterPro" id="IPR000700">
    <property type="entry name" value="PAS-assoc_C"/>
</dbReference>
<dbReference type="Gene3D" id="3.30.565.10">
    <property type="entry name" value="Histidine kinase-like ATPase, C-terminal domain"/>
    <property type="match status" value="1"/>
</dbReference>
<dbReference type="EMBL" id="FOXV01000012">
    <property type="protein sequence ID" value="SFQ60299.1"/>
    <property type="molecule type" value="Genomic_DNA"/>
</dbReference>
<dbReference type="PRINTS" id="PR00344">
    <property type="entry name" value="BCTRLSENSOR"/>
</dbReference>
<protein>
    <recommendedName>
        <fullName evidence="3">histidine kinase</fullName>
        <ecNumber evidence="3">2.7.13.3</ecNumber>
    </recommendedName>
</protein>
<evidence type="ECO:0000256" key="10">
    <source>
        <dbReference type="ARBA" id="ARBA00022989"/>
    </source>
</evidence>
<dbReference type="FunFam" id="3.30.565.10:FF:000006">
    <property type="entry name" value="Sensor histidine kinase WalK"/>
    <property type="match status" value="1"/>
</dbReference>
<dbReference type="InterPro" id="IPR036097">
    <property type="entry name" value="HisK_dim/P_sf"/>
</dbReference>
<feature type="domain" description="Histidine kinase" evidence="14">
    <location>
        <begin position="328"/>
        <end position="547"/>
    </location>
</feature>
<dbReference type="InterPro" id="IPR036890">
    <property type="entry name" value="HATPase_C_sf"/>
</dbReference>
<keyword evidence="9" id="KW-0067">ATP-binding</keyword>
<evidence type="ECO:0000256" key="7">
    <source>
        <dbReference type="ARBA" id="ARBA00022741"/>
    </source>
</evidence>
<evidence type="ECO:0000256" key="12">
    <source>
        <dbReference type="ARBA" id="ARBA00023136"/>
    </source>
</evidence>
<evidence type="ECO:0000256" key="4">
    <source>
        <dbReference type="ARBA" id="ARBA00022553"/>
    </source>
</evidence>
<dbReference type="Gene3D" id="1.10.287.130">
    <property type="match status" value="1"/>
</dbReference>
<dbReference type="InterPro" id="IPR003661">
    <property type="entry name" value="HisK_dim/P_dom"/>
</dbReference>
<evidence type="ECO:0000256" key="13">
    <source>
        <dbReference type="SAM" id="Phobius"/>
    </source>
</evidence>
<evidence type="ECO:0000259" key="16">
    <source>
        <dbReference type="PROSITE" id="PS50113"/>
    </source>
</evidence>
<dbReference type="PANTHER" id="PTHR42878">
    <property type="entry name" value="TWO-COMPONENT HISTIDINE KINASE"/>
    <property type="match status" value="1"/>
</dbReference>
<sequence>MIKFSKRIGALGQRRNLGLALVLGGIFGAFAALSLAEFGYDGGLPLDLYLLMTATLIVSAGAFFQLHLYNRQQERKLELERKENAVMRMALDTHAIVSVTDSQGRIIDVNSRFTELTGYERNEIIGRTPRFLHESEEGTQTFHMIRAALDQGRTWHGEHCSISKTGEKRWFEVTVVPMMSQRRELVKAISVRTDVTEQRAAEADRQMSAILDNMQDEVFIYRARDLRMHYMNEAACARFGWKTADVKSKTMTDIRGDFDEARFRRHLAPLFSGSVTTTYLQGQHSGDPVEVSTSLFEAVDGEKLLISVLRDIREREALARAKLSSVSVVSHELRTPLTAISGAIKMLKGRFSDEYSKQVGGIVDIAERNCERLLFIVNDILDLEKIEAGKMSFDKKPLAIDALASEAISSLQPYASELGVRLSLETQVEDAMVEADASRMMQVMSNLLSNAAKYSSEGDVVNVAVTATDGGWRVAVKDHGPGIGPEDQAKLFNTFAQINAADGKKRLGTGLGLAITRRILDNHGARIGVDSVVGKGSTFYFEIPKYVENAEAETVIAA</sequence>
<dbReference type="GO" id="GO:0005524">
    <property type="term" value="F:ATP binding"/>
    <property type="evidence" value="ECO:0007669"/>
    <property type="project" value="UniProtKB-KW"/>
</dbReference>
<dbReference type="InterPro" id="IPR013656">
    <property type="entry name" value="PAS_4"/>
</dbReference>
<reference evidence="18" key="1">
    <citation type="submission" date="2016-10" db="EMBL/GenBank/DDBJ databases">
        <authorList>
            <person name="Varghese N."/>
            <person name="Submissions S."/>
        </authorList>
    </citation>
    <scope>NUCLEOTIDE SEQUENCE [LARGE SCALE GENOMIC DNA]</scope>
    <source>
        <strain evidence="18">JCM 10271</strain>
    </source>
</reference>
<dbReference type="SUPFAM" id="SSF55874">
    <property type="entry name" value="ATPase domain of HSP90 chaperone/DNA topoisomerase II/histidine kinase"/>
    <property type="match status" value="1"/>
</dbReference>
<dbReference type="SMART" id="SM00091">
    <property type="entry name" value="PAS"/>
    <property type="match status" value="2"/>
</dbReference>
<feature type="domain" description="PAC" evidence="16">
    <location>
        <begin position="155"/>
        <end position="207"/>
    </location>
</feature>
<comment type="catalytic activity">
    <reaction evidence="1">
        <text>ATP + protein L-histidine = ADP + protein N-phospho-L-histidine.</text>
        <dbReference type="EC" id="2.7.13.3"/>
    </reaction>
</comment>
<evidence type="ECO:0000259" key="15">
    <source>
        <dbReference type="PROSITE" id="PS50112"/>
    </source>
</evidence>
<accession>A0A1I5ZUX8</accession>
<dbReference type="EC" id="2.7.13.3" evidence="3"/>
<keyword evidence="12 13" id="KW-0472">Membrane</keyword>
<keyword evidence="5" id="KW-0808">Transferase</keyword>
<dbReference type="InterPro" id="IPR004358">
    <property type="entry name" value="Sig_transdc_His_kin-like_C"/>
</dbReference>
<evidence type="ECO:0000313" key="17">
    <source>
        <dbReference type="EMBL" id="SFQ60299.1"/>
    </source>
</evidence>
<evidence type="ECO:0000256" key="6">
    <source>
        <dbReference type="ARBA" id="ARBA00022692"/>
    </source>
</evidence>
<keyword evidence="18" id="KW-1185">Reference proteome</keyword>
<keyword evidence="6 13" id="KW-0812">Transmembrane</keyword>
<dbReference type="AlphaFoldDB" id="A0A1I5ZUX8"/>
<dbReference type="PROSITE" id="PS50112">
    <property type="entry name" value="PAS"/>
    <property type="match status" value="2"/>
</dbReference>
<dbReference type="SUPFAM" id="SSF55785">
    <property type="entry name" value="PYP-like sensor domain (PAS domain)"/>
    <property type="match status" value="2"/>
</dbReference>
<evidence type="ECO:0000256" key="3">
    <source>
        <dbReference type="ARBA" id="ARBA00012438"/>
    </source>
</evidence>
<dbReference type="Pfam" id="PF02518">
    <property type="entry name" value="HATPase_c"/>
    <property type="match status" value="1"/>
</dbReference>
<keyword evidence="7" id="KW-0547">Nucleotide-binding</keyword>
<dbReference type="SMART" id="SM00387">
    <property type="entry name" value="HATPase_c"/>
    <property type="match status" value="1"/>
</dbReference>
<dbReference type="Gene3D" id="3.30.450.20">
    <property type="entry name" value="PAS domain"/>
    <property type="match status" value="2"/>
</dbReference>
<feature type="domain" description="PAS" evidence="15">
    <location>
        <begin position="83"/>
        <end position="152"/>
    </location>
</feature>
<dbReference type="SMART" id="SM00388">
    <property type="entry name" value="HisKA"/>
    <property type="match status" value="1"/>
</dbReference>
<feature type="transmembrane region" description="Helical" evidence="13">
    <location>
        <begin position="48"/>
        <end position="69"/>
    </location>
</feature>
<feature type="transmembrane region" description="Helical" evidence="13">
    <location>
        <begin position="16"/>
        <end position="36"/>
    </location>
</feature>
<dbReference type="GO" id="GO:0000156">
    <property type="term" value="F:phosphorelay response regulator activity"/>
    <property type="evidence" value="ECO:0007669"/>
    <property type="project" value="TreeGrafter"/>
</dbReference>
<proteinExistence type="predicted"/>
<evidence type="ECO:0000256" key="11">
    <source>
        <dbReference type="ARBA" id="ARBA00023012"/>
    </source>
</evidence>
<keyword evidence="11" id="KW-0902">Two-component regulatory system</keyword>
<dbReference type="GO" id="GO:0016020">
    <property type="term" value="C:membrane"/>
    <property type="evidence" value="ECO:0007669"/>
    <property type="project" value="UniProtKB-SubCell"/>
</dbReference>